<evidence type="ECO:0000256" key="4">
    <source>
        <dbReference type="ARBA" id="ARBA00022989"/>
    </source>
</evidence>
<dbReference type="EnsemblMetazoa" id="GBRI036893-RA">
    <property type="protein sequence ID" value="GBRI036893-PA"/>
    <property type="gene ID" value="GBRI036893"/>
</dbReference>
<sequence length="225" mass="25330">MSLRTRALVFSTFFGSVLAIGLLLVSLTTNSWVKAYPKRRNSPESKGEVSYGLFYGIKELDSGFGVRSYPVDVYTFIQTEQEPMNFWLWLITALGTGFGLLGCAISAIAAVFKAASAAKKPGTMLVLFASNISSALSQILAFICWLIQFFQYLQHNVLAIEDRRHNWYSQGLSSLGYSFYLIVVSTLVVFLNITILLHARRCEKRDMQRLEPPSEEKHQSAIMLY</sequence>
<keyword evidence="8" id="KW-1185">Reference proteome</keyword>
<dbReference type="PANTHER" id="PTHR31548:SF1">
    <property type="entry name" value="LD47387P"/>
    <property type="match status" value="1"/>
</dbReference>
<dbReference type="Gene3D" id="1.20.140.150">
    <property type="match status" value="1"/>
</dbReference>
<proteinExistence type="inferred from homology"/>
<organism evidence="7 8">
    <name type="scientific">Glossina brevipalpis</name>
    <dbReference type="NCBI Taxonomy" id="37001"/>
    <lineage>
        <taxon>Eukaryota</taxon>
        <taxon>Metazoa</taxon>
        <taxon>Ecdysozoa</taxon>
        <taxon>Arthropoda</taxon>
        <taxon>Hexapoda</taxon>
        <taxon>Insecta</taxon>
        <taxon>Pterygota</taxon>
        <taxon>Neoptera</taxon>
        <taxon>Endopterygota</taxon>
        <taxon>Diptera</taxon>
        <taxon>Brachycera</taxon>
        <taxon>Muscomorpha</taxon>
        <taxon>Hippoboscoidea</taxon>
        <taxon>Glossinidae</taxon>
        <taxon>Glossina</taxon>
    </lineage>
</organism>
<dbReference type="Proteomes" id="UP000091820">
    <property type="component" value="Unassembled WGS sequence"/>
</dbReference>
<reference evidence="7" key="2">
    <citation type="submission" date="2020-05" db="UniProtKB">
        <authorList>
            <consortium name="EnsemblMetazoa"/>
        </authorList>
    </citation>
    <scope>IDENTIFICATION</scope>
    <source>
        <strain evidence="7">IAEA</strain>
    </source>
</reference>
<feature type="transmembrane region" description="Helical" evidence="6">
    <location>
        <begin position="124"/>
        <end position="148"/>
    </location>
</feature>
<evidence type="ECO:0000313" key="8">
    <source>
        <dbReference type="Proteomes" id="UP000091820"/>
    </source>
</evidence>
<keyword evidence="5 6" id="KW-0472">Membrane</keyword>
<feature type="transmembrane region" description="Helical" evidence="6">
    <location>
        <begin position="177"/>
        <end position="199"/>
    </location>
</feature>
<keyword evidence="4 6" id="KW-1133">Transmembrane helix</keyword>
<dbReference type="GO" id="GO:0007605">
    <property type="term" value="P:sensory perception of sound"/>
    <property type="evidence" value="ECO:0007669"/>
    <property type="project" value="UniProtKB-ARBA"/>
</dbReference>
<comment type="subcellular location">
    <subcellularLocation>
        <location evidence="1">Membrane</location>
        <topology evidence="1">Multi-pass membrane protein</topology>
    </subcellularLocation>
</comment>
<dbReference type="VEuPathDB" id="VectorBase:GBRI036893"/>
<evidence type="ECO:0000256" key="2">
    <source>
        <dbReference type="ARBA" id="ARBA00005787"/>
    </source>
</evidence>
<reference evidence="8" key="1">
    <citation type="submission" date="2014-03" db="EMBL/GenBank/DDBJ databases">
        <authorList>
            <person name="Aksoy S."/>
            <person name="Warren W."/>
            <person name="Wilson R.K."/>
        </authorList>
    </citation>
    <scope>NUCLEOTIDE SEQUENCE [LARGE SCALE GENOMIC DNA]</scope>
    <source>
        <strain evidence="8">IAEA</strain>
    </source>
</reference>
<evidence type="ECO:0000256" key="5">
    <source>
        <dbReference type="ARBA" id="ARBA00023136"/>
    </source>
</evidence>
<evidence type="ECO:0000256" key="6">
    <source>
        <dbReference type="SAM" id="Phobius"/>
    </source>
</evidence>
<protein>
    <submittedName>
        <fullName evidence="7">Uncharacterized protein</fullName>
    </submittedName>
</protein>
<dbReference type="AlphaFoldDB" id="A0A1A9WY22"/>
<dbReference type="STRING" id="37001.A0A1A9WY22"/>
<dbReference type="PANTHER" id="PTHR31548">
    <property type="entry name" value="CLARIN"/>
    <property type="match status" value="1"/>
</dbReference>
<dbReference type="InterPro" id="IPR026748">
    <property type="entry name" value="Clarin"/>
</dbReference>
<name>A0A1A9WY22_9MUSC</name>
<feature type="transmembrane region" description="Helical" evidence="6">
    <location>
        <begin position="86"/>
        <end position="112"/>
    </location>
</feature>
<accession>A0A1A9WY22</accession>
<comment type="similarity">
    <text evidence="2">Belongs to the clarin family.</text>
</comment>
<feature type="transmembrane region" description="Helical" evidence="6">
    <location>
        <begin position="7"/>
        <end position="27"/>
    </location>
</feature>
<evidence type="ECO:0000313" key="7">
    <source>
        <dbReference type="EnsemblMetazoa" id="GBRI036893-PA"/>
    </source>
</evidence>
<keyword evidence="3 6" id="KW-0812">Transmembrane</keyword>
<evidence type="ECO:0000256" key="3">
    <source>
        <dbReference type="ARBA" id="ARBA00022692"/>
    </source>
</evidence>
<dbReference type="GO" id="GO:0016020">
    <property type="term" value="C:membrane"/>
    <property type="evidence" value="ECO:0007669"/>
    <property type="project" value="UniProtKB-SubCell"/>
</dbReference>
<evidence type="ECO:0000256" key="1">
    <source>
        <dbReference type="ARBA" id="ARBA00004141"/>
    </source>
</evidence>